<comment type="caution">
    <text evidence="3">The sequence shown here is derived from an EMBL/GenBank/DDBJ whole genome shotgun (WGS) entry which is preliminary data.</text>
</comment>
<sequence length="1075" mass="121466">MPFSKDELRAVFQDALMVSPYTNLDHFIGNHVGGEHFWINLQPFLLHRGYRLRPRFHSDWTAPWSQGDTVNFDIYDFEEALSLLKGINLLDAIRISDGARVVLRRVETWRDELPIAQYLSSPDIQCDPRNHTVPILDILLLPDDDEHALLVMPQLLLFNQLPFRRLGEVVDAFRQYCEGLDFLHEHRIAHKDACWFNLMMDGSKLVPRGVHFMVPRTHDGLTEGLEWHDRSSVGPIKYYLIDFGLSELFPPHVKIEASGVYGQDRTVPEHKLEEPHDPFKVDIYQLGKVIIEMIRKYEGLEPLLKIATAMIRKNPQDRLPLQGALYHLNRIPSRVLKRLVDRDDEGKVDSDEWLRVAARAREVGLGSLARVASEQGEDQERASYAIIDSLSTPIQFALFPKFGHRTSSNLFTMDAEGTPIGPVSHVESPSESTFAPPMFNFPKEEPRNFTAADLIAILRAYGGDKEESPPPKRPTSTLTGDELIDILLGGKTEKRRVVFRHWPRSPTGKKIIPENSFPGKQTPNGIQLWGATLFDFYRVRRIPDLANLSTLSTGSKLLRWMKATGELDYAKDEIEWAETEDEPMVIQPWSPRKAIEKMEQEIKQGKVGRAMPEVASSKGKKASTGSIFERSNYPAPGPLVPFSYTTERLTDLIPLERLPKKIIVHDPWNLLAVNSRNRYGYAEQKVVNTEWTSRPDRTYTYYLNLSDAAQARLQAEAAARAAHKPGDYKDPANDDRYLAMTSPPSIPTGFEGYLIPPTATPGPIPPPIFVVHDPPPCPVASKCTGTEYEHIEEAHLYISPAHQIGVGNHSVVYQAEWELPRSAIIPPPSTDPVICKECVQIDIDRILKEVDGEHGERMEAQWKEKSATLSVVQKGRPPVTFDVVDAHDFETGNNKGGGRQISLADTRPYCVELEGPVRPIRTTVGWQDPLHPTCEHIKPPPEAPPTVKVRVVAKLSDSGDKHLASEAKNYQEFKKHMFENWSGLNVLQPMHDPVPVGALVPQFYGYYERDWYSEDDDETEDEADDVQAMEGVEGEGVDSKPTKRKREPVGYLSSILLLEDCGEMVDARELTLDQK</sequence>
<gene>
    <name evidence="3" type="ORF">D9615_008798</name>
</gene>
<evidence type="ECO:0000256" key="1">
    <source>
        <dbReference type="SAM" id="MobiDB-lite"/>
    </source>
</evidence>
<keyword evidence="4" id="KW-1185">Reference proteome</keyword>
<dbReference type="AlphaFoldDB" id="A0A8H5M2E3"/>
<dbReference type="GO" id="GO:0004672">
    <property type="term" value="F:protein kinase activity"/>
    <property type="evidence" value="ECO:0007669"/>
    <property type="project" value="InterPro"/>
</dbReference>
<dbReference type="OrthoDB" id="5327923at2759"/>
<dbReference type="Proteomes" id="UP000565441">
    <property type="component" value="Unassembled WGS sequence"/>
</dbReference>
<dbReference type="PROSITE" id="PS00018">
    <property type="entry name" value="EF_HAND_1"/>
    <property type="match status" value="1"/>
</dbReference>
<feature type="region of interest" description="Disordered" evidence="1">
    <location>
        <begin position="1014"/>
        <end position="1046"/>
    </location>
</feature>
<name>A0A8H5M2E3_9AGAR</name>
<dbReference type="SUPFAM" id="SSF56112">
    <property type="entry name" value="Protein kinase-like (PK-like)"/>
    <property type="match status" value="1"/>
</dbReference>
<organism evidence="3 4">
    <name type="scientific">Tricholomella constricta</name>
    <dbReference type="NCBI Taxonomy" id="117010"/>
    <lineage>
        <taxon>Eukaryota</taxon>
        <taxon>Fungi</taxon>
        <taxon>Dikarya</taxon>
        <taxon>Basidiomycota</taxon>
        <taxon>Agaricomycotina</taxon>
        <taxon>Agaricomycetes</taxon>
        <taxon>Agaricomycetidae</taxon>
        <taxon>Agaricales</taxon>
        <taxon>Tricholomatineae</taxon>
        <taxon>Lyophyllaceae</taxon>
        <taxon>Tricholomella</taxon>
    </lineage>
</organism>
<evidence type="ECO:0000259" key="2">
    <source>
        <dbReference type="PROSITE" id="PS50011"/>
    </source>
</evidence>
<dbReference type="PROSITE" id="PS50011">
    <property type="entry name" value="PROTEIN_KINASE_DOM"/>
    <property type="match status" value="1"/>
</dbReference>
<evidence type="ECO:0000313" key="4">
    <source>
        <dbReference type="Proteomes" id="UP000565441"/>
    </source>
</evidence>
<protein>
    <recommendedName>
        <fullName evidence="2">Protein kinase domain-containing protein</fullName>
    </recommendedName>
</protein>
<dbReference type="GO" id="GO:0005524">
    <property type="term" value="F:ATP binding"/>
    <property type="evidence" value="ECO:0007669"/>
    <property type="project" value="InterPro"/>
</dbReference>
<dbReference type="InterPro" id="IPR000719">
    <property type="entry name" value="Prot_kinase_dom"/>
</dbReference>
<evidence type="ECO:0000313" key="3">
    <source>
        <dbReference type="EMBL" id="KAF5378292.1"/>
    </source>
</evidence>
<dbReference type="InterPro" id="IPR011009">
    <property type="entry name" value="Kinase-like_dom_sf"/>
</dbReference>
<feature type="compositionally biased region" description="Acidic residues" evidence="1">
    <location>
        <begin position="1014"/>
        <end position="1036"/>
    </location>
</feature>
<reference evidence="3 4" key="1">
    <citation type="journal article" date="2020" name="ISME J.">
        <title>Uncovering the hidden diversity of litter-decomposition mechanisms in mushroom-forming fungi.</title>
        <authorList>
            <person name="Floudas D."/>
            <person name="Bentzer J."/>
            <person name="Ahren D."/>
            <person name="Johansson T."/>
            <person name="Persson P."/>
            <person name="Tunlid A."/>
        </authorList>
    </citation>
    <scope>NUCLEOTIDE SEQUENCE [LARGE SCALE GENOMIC DNA]</scope>
    <source>
        <strain evidence="3 4">CBS 661.87</strain>
    </source>
</reference>
<proteinExistence type="predicted"/>
<dbReference type="Gene3D" id="1.10.510.10">
    <property type="entry name" value="Transferase(Phosphotransferase) domain 1"/>
    <property type="match status" value="1"/>
</dbReference>
<dbReference type="EMBL" id="JAACJP010000020">
    <property type="protein sequence ID" value="KAF5378292.1"/>
    <property type="molecule type" value="Genomic_DNA"/>
</dbReference>
<accession>A0A8H5M2E3</accession>
<dbReference type="InterPro" id="IPR018247">
    <property type="entry name" value="EF_Hand_1_Ca_BS"/>
</dbReference>
<feature type="domain" description="Protein kinase" evidence="2">
    <location>
        <begin position="22"/>
        <end position="365"/>
    </location>
</feature>